<evidence type="ECO:0000256" key="1">
    <source>
        <dbReference type="PROSITE-ProRule" id="PRU00325"/>
    </source>
</evidence>
<dbReference type="PANTHER" id="PTHR21540">
    <property type="entry name" value="RING FINGER AND SWIM DOMAIN-CONTAINING PROTEIN 2"/>
    <property type="match status" value="1"/>
</dbReference>
<dbReference type="OrthoDB" id="2122982at2759"/>
<keyword evidence="4" id="KW-1185">Reference proteome</keyword>
<proteinExistence type="predicted"/>
<dbReference type="PROSITE" id="PS50966">
    <property type="entry name" value="ZF_SWIM"/>
    <property type="match status" value="1"/>
</dbReference>
<feature type="domain" description="SWIM-type" evidence="2">
    <location>
        <begin position="39"/>
        <end position="71"/>
    </location>
</feature>
<dbReference type="EMBL" id="CAJVPV010031368">
    <property type="protein sequence ID" value="CAG8742714.1"/>
    <property type="molecule type" value="Genomic_DNA"/>
</dbReference>
<protein>
    <submittedName>
        <fullName evidence="3">4635_t:CDS:1</fullName>
    </submittedName>
</protein>
<keyword evidence="1" id="KW-0863">Zinc-finger</keyword>
<name>A0A9N9NLE7_9GLOM</name>
<sequence length="192" mass="21826">AVKERINRALNQTMYLINKKEIDRLTQEFILLGTTGNVYTVVITTRPSCTCPDFLKGFQCKHILFIFLRVLKVKKKNPVIFQKALLTSELRNIFSHASPDRHIIVIKFLNSFTHSSRISLVRGPRGICTKGHAWDLCSLTLGIISNKFVRSCSLKQFLQLVKNVSIVEAISYSVVKIALLSKIILTQHRVTT</sequence>
<comment type="caution">
    <text evidence="3">The sequence shown here is derived from an EMBL/GenBank/DDBJ whole genome shotgun (WGS) entry which is preliminary data.</text>
</comment>
<organism evidence="3 4">
    <name type="scientific">Acaulospora morrowiae</name>
    <dbReference type="NCBI Taxonomy" id="94023"/>
    <lineage>
        <taxon>Eukaryota</taxon>
        <taxon>Fungi</taxon>
        <taxon>Fungi incertae sedis</taxon>
        <taxon>Mucoromycota</taxon>
        <taxon>Glomeromycotina</taxon>
        <taxon>Glomeromycetes</taxon>
        <taxon>Diversisporales</taxon>
        <taxon>Acaulosporaceae</taxon>
        <taxon>Acaulospora</taxon>
    </lineage>
</organism>
<feature type="non-terminal residue" evidence="3">
    <location>
        <position position="1"/>
    </location>
</feature>
<dbReference type="AlphaFoldDB" id="A0A9N9NLE7"/>
<dbReference type="PANTHER" id="PTHR21540:SF0">
    <property type="entry name" value="PHD FAMILY PROTEIN"/>
    <property type="match status" value="1"/>
</dbReference>
<gene>
    <name evidence="3" type="ORF">AMORRO_LOCUS14820</name>
</gene>
<keyword evidence="1" id="KW-0862">Zinc</keyword>
<dbReference type="Pfam" id="PF04434">
    <property type="entry name" value="SWIM"/>
    <property type="match status" value="1"/>
</dbReference>
<accession>A0A9N9NLE7</accession>
<dbReference type="Proteomes" id="UP000789342">
    <property type="component" value="Unassembled WGS sequence"/>
</dbReference>
<evidence type="ECO:0000259" key="2">
    <source>
        <dbReference type="PROSITE" id="PS50966"/>
    </source>
</evidence>
<dbReference type="GO" id="GO:0061630">
    <property type="term" value="F:ubiquitin protein ligase activity"/>
    <property type="evidence" value="ECO:0007669"/>
    <property type="project" value="InterPro"/>
</dbReference>
<keyword evidence="1" id="KW-0479">Metal-binding</keyword>
<dbReference type="GO" id="GO:0008270">
    <property type="term" value="F:zinc ion binding"/>
    <property type="evidence" value="ECO:0007669"/>
    <property type="project" value="UniProtKB-KW"/>
</dbReference>
<evidence type="ECO:0000313" key="3">
    <source>
        <dbReference type="EMBL" id="CAG8742714.1"/>
    </source>
</evidence>
<reference evidence="3" key="1">
    <citation type="submission" date="2021-06" db="EMBL/GenBank/DDBJ databases">
        <authorList>
            <person name="Kallberg Y."/>
            <person name="Tangrot J."/>
            <person name="Rosling A."/>
        </authorList>
    </citation>
    <scope>NUCLEOTIDE SEQUENCE</scope>
    <source>
        <strain evidence="3">CL551</strain>
    </source>
</reference>
<dbReference type="InterPro" id="IPR039903">
    <property type="entry name" value="Zswim2"/>
</dbReference>
<dbReference type="InterPro" id="IPR007527">
    <property type="entry name" value="Znf_SWIM"/>
</dbReference>
<evidence type="ECO:0000313" key="4">
    <source>
        <dbReference type="Proteomes" id="UP000789342"/>
    </source>
</evidence>